<sequence>MRLIPMTARRTFLKSCVGSLAFLATGEKIYPAEAVVSTAAEPPSRVVVARDPGLRGAGSSVDSGRLLRMLDRTMQALFRTERAAEAWTRMVRPGQRVALKVNSLGGRGISTNPLLVEAICERLQEAGVRATAIVVWDRDTRELERAGFRIAVGGNQVQCFGTDRVGYEDGLSSWGNVGSRVSKILTERCDVLINLPVLKDHDGAGVTIALKNLYGAIHNPNKYHPDGCNPYIADLNMLPEIHSRMRLTICDATTACFQGGPAYKPQYCWQENALIASQDPVALDTTGWQIIERKRAEHGLKTLEAENRGPRWLATAADPQHRLGTNDPRKIDRVEVALA</sequence>
<gene>
    <name evidence="2" type="ORF">MOP44_23975</name>
</gene>
<dbReference type="RefSeq" id="WP_260792947.1">
    <property type="nucleotide sequence ID" value="NZ_CP093313.1"/>
</dbReference>
<protein>
    <submittedName>
        <fullName evidence="2">DUF362 domain-containing protein</fullName>
    </submittedName>
</protein>
<dbReference type="InterPro" id="IPR007160">
    <property type="entry name" value="DUF362"/>
</dbReference>
<dbReference type="Proteomes" id="UP001059380">
    <property type="component" value="Chromosome"/>
</dbReference>
<accession>A0A9J7BL54</accession>
<evidence type="ECO:0000259" key="1">
    <source>
        <dbReference type="Pfam" id="PF04015"/>
    </source>
</evidence>
<proteinExistence type="predicted"/>
<feature type="domain" description="DUF362" evidence="1">
    <location>
        <begin position="97"/>
        <end position="288"/>
    </location>
</feature>
<evidence type="ECO:0000313" key="3">
    <source>
        <dbReference type="Proteomes" id="UP001059380"/>
    </source>
</evidence>
<organism evidence="2 3">
    <name type="scientific">Occallatibacter riparius</name>
    <dbReference type="NCBI Taxonomy" id="1002689"/>
    <lineage>
        <taxon>Bacteria</taxon>
        <taxon>Pseudomonadati</taxon>
        <taxon>Acidobacteriota</taxon>
        <taxon>Terriglobia</taxon>
        <taxon>Terriglobales</taxon>
        <taxon>Acidobacteriaceae</taxon>
        <taxon>Occallatibacter</taxon>
    </lineage>
</organism>
<dbReference type="AlphaFoldDB" id="A0A9J7BL54"/>
<dbReference type="Pfam" id="PF04015">
    <property type="entry name" value="DUF362"/>
    <property type="match status" value="1"/>
</dbReference>
<evidence type="ECO:0000313" key="2">
    <source>
        <dbReference type="EMBL" id="UWZ83612.1"/>
    </source>
</evidence>
<name>A0A9J7BL54_9BACT</name>
<dbReference type="EMBL" id="CP093313">
    <property type="protein sequence ID" value="UWZ83612.1"/>
    <property type="molecule type" value="Genomic_DNA"/>
</dbReference>
<keyword evidence="3" id="KW-1185">Reference proteome</keyword>
<reference evidence="2" key="1">
    <citation type="submission" date="2021-04" db="EMBL/GenBank/DDBJ databases">
        <title>Phylogenetic analysis of Acidobacteriaceae.</title>
        <authorList>
            <person name="Qiu L."/>
            <person name="Zhang Q."/>
        </authorList>
    </citation>
    <scope>NUCLEOTIDE SEQUENCE</scope>
    <source>
        <strain evidence="2">DSM 25168</strain>
    </source>
</reference>
<dbReference type="KEGG" id="orp:MOP44_23975"/>